<dbReference type="InterPro" id="IPR036942">
    <property type="entry name" value="Beta-barrel_TonB_sf"/>
</dbReference>
<reference evidence="5" key="1">
    <citation type="submission" date="2022-01" db="EMBL/GenBank/DDBJ databases">
        <title>Colwellia maritima, isolated from seawater.</title>
        <authorList>
            <person name="Kristyanto S."/>
            <person name="Jung J."/>
            <person name="Jeon C.O."/>
        </authorList>
    </citation>
    <scope>NUCLEOTIDE SEQUENCE</scope>
    <source>
        <strain evidence="5">MSW7</strain>
    </source>
</reference>
<comment type="caution">
    <text evidence="5">The sequence shown here is derived from an EMBL/GenBank/DDBJ whole genome shotgun (WGS) entry which is preliminary data.</text>
</comment>
<keyword evidence="5" id="KW-0675">Receptor</keyword>
<dbReference type="Gene3D" id="2.40.170.20">
    <property type="entry name" value="TonB-dependent receptor, beta-barrel domain"/>
    <property type="match status" value="1"/>
</dbReference>
<keyword evidence="3" id="KW-0998">Cell outer membrane</keyword>
<protein>
    <submittedName>
        <fullName evidence="5">TonB-dependent receptor</fullName>
    </submittedName>
</protein>
<evidence type="ECO:0000313" key="6">
    <source>
        <dbReference type="Proteomes" id="UP001139646"/>
    </source>
</evidence>
<dbReference type="InterPro" id="IPR000531">
    <property type="entry name" value="Beta-barrel_TonB"/>
</dbReference>
<accession>A0ABS9WZV9</accession>
<dbReference type="PANTHER" id="PTHR40980:SF3">
    <property type="entry name" value="TONB-DEPENDENT RECEPTOR-LIKE BETA-BARREL DOMAIN-CONTAINING PROTEIN"/>
    <property type="match status" value="1"/>
</dbReference>
<evidence type="ECO:0000256" key="2">
    <source>
        <dbReference type="ARBA" id="ARBA00023136"/>
    </source>
</evidence>
<keyword evidence="2" id="KW-0472">Membrane</keyword>
<dbReference type="SUPFAM" id="SSF56935">
    <property type="entry name" value="Porins"/>
    <property type="match status" value="1"/>
</dbReference>
<feature type="domain" description="TonB-dependent receptor-like beta-barrel" evidence="4">
    <location>
        <begin position="17"/>
        <end position="428"/>
    </location>
</feature>
<name>A0ABS9WZV9_9GAMM</name>
<evidence type="ECO:0000259" key="4">
    <source>
        <dbReference type="Pfam" id="PF00593"/>
    </source>
</evidence>
<dbReference type="PANTHER" id="PTHR40980">
    <property type="entry name" value="PLUG DOMAIN-CONTAINING PROTEIN"/>
    <property type="match status" value="1"/>
</dbReference>
<gene>
    <name evidence="5" type="ORF">L3081_04255</name>
</gene>
<dbReference type="Proteomes" id="UP001139646">
    <property type="component" value="Unassembled WGS sequence"/>
</dbReference>
<dbReference type="Pfam" id="PF00593">
    <property type="entry name" value="TonB_dep_Rec_b-barrel"/>
    <property type="match status" value="1"/>
</dbReference>
<dbReference type="RefSeq" id="WP_242283726.1">
    <property type="nucleotide sequence ID" value="NZ_JAKKSL010000001.1"/>
</dbReference>
<sequence>MLHYHPPYEAGYSGASSRPLRVTGSAYDVIEEDVTSIFVQLTNEFQIGGLDAYLNVGLRYEQTDVTAITESSPTSAIIWQGDNDFAKSAAASSSGFSSDSSYSNLLPNIDLAINLTDEVKVRASYSKTLARATYNNLYASDNANAPSGPTALGNVVTGSKGNPGLKPLESDNYDVSVEWYFDETSYVSAGLFSKRVSNFVGRETVNGNLFGLRDATSGAPGTRSGMALEILDNLGVLADEINLFAAAVYVDQSANMAEAMALFVANQGADGNIEDAEYDRLEGSFEIVPNGDDPLFNFALNQPINNNSAEINGLELQAQHFFGESGFGVVGSFTVVNGDVGYNISGAPNVSQFALQGLSDTANVTLIYEKNGWSSRLAYNWRDEFLASANDGSGFNNPIFVEDYGQLDFNLSYSFSEQLAVSFDAINLNEESSRSFSRSKTDLHFIRENAARYYLGVRYKF</sequence>
<evidence type="ECO:0000256" key="1">
    <source>
        <dbReference type="ARBA" id="ARBA00004442"/>
    </source>
</evidence>
<evidence type="ECO:0000256" key="3">
    <source>
        <dbReference type="ARBA" id="ARBA00023237"/>
    </source>
</evidence>
<proteinExistence type="predicted"/>
<keyword evidence="6" id="KW-1185">Reference proteome</keyword>
<evidence type="ECO:0000313" key="5">
    <source>
        <dbReference type="EMBL" id="MCI2282761.1"/>
    </source>
</evidence>
<organism evidence="5 6">
    <name type="scientific">Colwellia maritima</name>
    <dbReference type="NCBI Taxonomy" id="2912588"/>
    <lineage>
        <taxon>Bacteria</taxon>
        <taxon>Pseudomonadati</taxon>
        <taxon>Pseudomonadota</taxon>
        <taxon>Gammaproteobacteria</taxon>
        <taxon>Alteromonadales</taxon>
        <taxon>Colwelliaceae</taxon>
        <taxon>Colwellia</taxon>
    </lineage>
</organism>
<dbReference type="EMBL" id="JAKKSL010000001">
    <property type="protein sequence ID" value="MCI2282761.1"/>
    <property type="molecule type" value="Genomic_DNA"/>
</dbReference>
<comment type="subcellular location">
    <subcellularLocation>
        <location evidence="1">Cell outer membrane</location>
    </subcellularLocation>
</comment>